<dbReference type="OrthoDB" id="9804078at2"/>
<comment type="caution">
    <text evidence="12">The sequence shown here is derived from an EMBL/GenBank/DDBJ whole genome shotgun (WGS) entry which is preliminary data.</text>
</comment>
<keyword evidence="5 10" id="KW-0067">ATP-binding</keyword>
<dbReference type="InterPro" id="IPR017958">
    <property type="entry name" value="Gln-tRNA_amidoTrfase_suB_CS"/>
</dbReference>
<dbReference type="GO" id="GO:0016740">
    <property type="term" value="F:transferase activity"/>
    <property type="evidence" value="ECO:0007669"/>
    <property type="project" value="UniProtKB-KW"/>
</dbReference>
<dbReference type="GO" id="GO:0006412">
    <property type="term" value="P:translation"/>
    <property type="evidence" value="ECO:0007669"/>
    <property type="project" value="UniProtKB-UniRule"/>
</dbReference>
<dbReference type="RefSeq" id="WP_039255345.1">
    <property type="nucleotide sequence ID" value="NZ_JENJ01000029.1"/>
</dbReference>
<comment type="similarity">
    <text evidence="1 10">Belongs to the GatB/GatE family. GatB subfamily.</text>
</comment>
<evidence type="ECO:0000256" key="10">
    <source>
        <dbReference type="HAMAP-Rule" id="MF_00121"/>
    </source>
</evidence>
<dbReference type="AlphaFoldDB" id="A0A0A0I8G4"/>
<accession>A0A0A0I8G4</accession>
<protein>
    <recommendedName>
        <fullName evidence="10">Aspartyl/glutamyl-tRNA(Asn/Gln) amidotransferase subunit B</fullName>
        <shortName evidence="10">Asp/Glu-ADT subunit B</shortName>
        <ecNumber evidence="10">6.3.5.-</ecNumber>
    </recommendedName>
</protein>
<organism evidence="12 13">
    <name type="scientific">Clostridium novyi A str. 4552</name>
    <dbReference type="NCBI Taxonomy" id="1444289"/>
    <lineage>
        <taxon>Bacteria</taxon>
        <taxon>Bacillati</taxon>
        <taxon>Bacillota</taxon>
        <taxon>Clostridia</taxon>
        <taxon>Eubacteriales</taxon>
        <taxon>Clostridiaceae</taxon>
        <taxon>Clostridium</taxon>
    </lineage>
</organism>
<comment type="catalytic activity">
    <reaction evidence="8 10">
        <text>L-aspartyl-tRNA(Asn) + L-glutamine + ATP + H2O = L-asparaginyl-tRNA(Asn) + L-glutamate + ADP + phosphate + 2 H(+)</text>
        <dbReference type="Rhea" id="RHEA:14513"/>
        <dbReference type="Rhea" id="RHEA-COMP:9674"/>
        <dbReference type="Rhea" id="RHEA-COMP:9677"/>
        <dbReference type="ChEBI" id="CHEBI:15377"/>
        <dbReference type="ChEBI" id="CHEBI:15378"/>
        <dbReference type="ChEBI" id="CHEBI:29985"/>
        <dbReference type="ChEBI" id="CHEBI:30616"/>
        <dbReference type="ChEBI" id="CHEBI:43474"/>
        <dbReference type="ChEBI" id="CHEBI:58359"/>
        <dbReference type="ChEBI" id="CHEBI:78515"/>
        <dbReference type="ChEBI" id="CHEBI:78516"/>
        <dbReference type="ChEBI" id="CHEBI:456216"/>
    </reaction>
</comment>
<dbReference type="PANTHER" id="PTHR11659">
    <property type="entry name" value="GLUTAMYL-TRNA GLN AMIDOTRANSFERASE SUBUNIT B MITOCHONDRIAL AND PROKARYOTIC PET112-RELATED"/>
    <property type="match status" value="1"/>
</dbReference>
<feature type="domain" description="Asn/Gln amidotransferase" evidence="11">
    <location>
        <begin position="326"/>
        <end position="473"/>
    </location>
</feature>
<dbReference type="FunFam" id="1.10.10.410:FF:000001">
    <property type="entry name" value="Aspartyl/glutamyl-tRNA(Asn/Gln) amidotransferase subunit B"/>
    <property type="match status" value="1"/>
</dbReference>
<name>A0A0A0I8G4_CLONO</name>
<dbReference type="Gene3D" id="1.10.10.410">
    <property type="match status" value="1"/>
</dbReference>
<dbReference type="Pfam" id="PF02934">
    <property type="entry name" value="GatB_N"/>
    <property type="match status" value="1"/>
</dbReference>
<dbReference type="Proteomes" id="UP000030012">
    <property type="component" value="Unassembled WGS sequence"/>
</dbReference>
<dbReference type="SUPFAM" id="SSF89095">
    <property type="entry name" value="GatB/YqeY motif"/>
    <property type="match status" value="1"/>
</dbReference>
<keyword evidence="12" id="KW-0808">Transferase</keyword>
<dbReference type="InterPro" id="IPR006075">
    <property type="entry name" value="Asn/Gln-tRNA_Trfase_suB/E_cat"/>
</dbReference>
<evidence type="ECO:0000256" key="9">
    <source>
        <dbReference type="ARBA" id="ARBA00047913"/>
    </source>
</evidence>
<comment type="function">
    <text evidence="7 10">Allows the formation of correctly charged Asn-tRNA(Asn) or Gln-tRNA(Gln) through the transamidation of misacylated Asp-tRNA(Asn) or Glu-tRNA(Gln) in organisms which lack either or both of asparaginyl-tRNA or glutaminyl-tRNA synthetases. The reaction takes place in the presence of glutamine and ATP through an activated phospho-Asp-tRNA(Asn) or phospho-Glu-tRNA(Gln).</text>
</comment>
<keyword evidence="3 10" id="KW-0436">Ligase</keyword>
<dbReference type="NCBIfam" id="TIGR00133">
    <property type="entry name" value="gatB"/>
    <property type="match status" value="1"/>
</dbReference>
<dbReference type="Gene3D" id="1.10.150.380">
    <property type="entry name" value="GatB domain, N-terminal subdomain"/>
    <property type="match status" value="1"/>
</dbReference>
<keyword evidence="4 10" id="KW-0547">Nucleotide-binding</keyword>
<dbReference type="FunFam" id="1.10.150.380:FF:000001">
    <property type="entry name" value="Aspartyl/glutamyl-tRNA(Asn/Gln) amidotransferase subunit B"/>
    <property type="match status" value="1"/>
</dbReference>
<comment type="subunit">
    <text evidence="2 10">Heterotrimer of A, B and C subunits.</text>
</comment>
<dbReference type="Pfam" id="PF02637">
    <property type="entry name" value="GatB_Yqey"/>
    <property type="match status" value="1"/>
</dbReference>
<dbReference type="SMART" id="SM00845">
    <property type="entry name" value="GatB_Yqey"/>
    <property type="match status" value="1"/>
</dbReference>
<evidence type="ECO:0000256" key="4">
    <source>
        <dbReference type="ARBA" id="ARBA00022741"/>
    </source>
</evidence>
<dbReference type="InterPro" id="IPR017959">
    <property type="entry name" value="Asn/Gln-tRNA_amidoTrfase_suB/E"/>
</dbReference>
<proteinExistence type="inferred from homology"/>
<evidence type="ECO:0000256" key="8">
    <source>
        <dbReference type="ARBA" id="ARBA00047380"/>
    </source>
</evidence>
<dbReference type="GO" id="GO:0070681">
    <property type="term" value="P:glutaminyl-tRNAGln biosynthesis via transamidation"/>
    <property type="evidence" value="ECO:0007669"/>
    <property type="project" value="TreeGrafter"/>
</dbReference>
<evidence type="ECO:0000256" key="1">
    <source>
        <dbReference type="ARBA" id="ARBA00005306"/>
    </source>
</evidence>
<keyword evidence="6 10" id="KW-0648">Protein biosynthesis</keyword>
<reference evidence="12 13" key="1">
    <citation type="submission" date="2014-01" db="EMBL/GenBank/DDBJ databases">
        <title>Plasmidome dynamics in the species complex Clostridium novyi sensu lato converts strains of independent lineages into distinctly different pathogens.</title>
        <authorList>
            <person name="Skarin H."/>
            <person name="Segerman B."/>
        </authorList>
    </citation>
    <scope>NUCLEOTIDE SEQUENCE [LARGE SCALE GENOMIC DNA]</scope>
    <source>
        <strain evidence="12 13">4552</strain>
    </source>
</reference>
<evidence type="ECO:0000256" key="7">
    <source>
        <dbReference type="ARBA" id="ARBA00024799"/>
    </source>
</evidence>
<dbReference type="NCBIfam" id="NF004012">
    <property type="entry name" value="PRK05477.1-2"/>
    <property type="match status" value="1"/>
</dbReference>
<evidence type="ECO:0000259" key="11">
    <source>
        <dbReference type="SMART" id="SM00845"/>
    </source>
</evidence>
<dbReference type="InterPro" id="IPR003789">
    <property type="entry name" value="Asn/Gln_tRNA_amidoTrase-B-like"/>
</dbReference>
<evidence type="ECO:0000256" key="3">
    <source>
        <dbReference type="ARBA" id="ARBA00022598"/>
    </source>
</evidence>
<evidence type="ECO:0000313" key="13">
    <source>
        <dbReference type="Proteomes" id="UP000030012"/>
    </source>
</evidence>
<dbReference type="InterPro" id="IPR023168">
    <property type="entry name" value="GatB_Yqey_C_2"/>
</dbReference>
<evidence type="ECO:0000256" key="6">
    <source>
        <dbReference type="ARBA" id="ARBA00022917"/>
    </source>
</evidence>
<dbReference type="GO" id="GO:0005524">
    <property type="term" value="F:ATP binding"/>
    <property type="evidence" value="ECO:0007669"/>
    <property type="project" value="UniProtKB-KW"/>
</dbReference>
<dbReference type="EC" id="6.3.5.-" evidence="10"/>
<comment type="catalytic activity">
    <reaction evidence="9 10">
        <text>L-glutamyl-tRNA(Gln) + L-glutamine + ATP + H2O = L-glutaminyl-tRNA(Gln) + L-glutamate + ADP + phosphate + H(+)</text>
        <dbReference type="Rhea" id="RHEA:17521"/>
        <dbReference type="Rhea" id="RHEA-COMP:9681"/>
        <dbReference type="Rhea" id="RHEA-COMP:9684"/>
        <dbReference type="ChEBI" id="CHEBI:15377"/>
        <dbReference type="ChEBI" id="CHEBI:15378"/>
        <dbReference type="ChEBI" id="CHEBI:29985"/>
        <dbReference type="ChEBI" id="CHEBI:30616"/>
        <dbReference type="ChEBI" id="CHEBI:43474"/>
        <dbReference type="ChEBI" id="CHEBI:58359"/>
        <dbReference type="ChEBI" id="CHEBI:78520"/>
        <dbReference type="ChEBI" id="CHEBI:78521"/>
        <dbReference type="ChEBI" id="CHEBI:456216"/>
    </reaction>
</comment>
<gene>
    <name evidence="10" type="primary">gatB</name>
    <name evidence="12" type="ORF">Z968_07675</name>
</gene>
<dbReference type="SUPFAM" id="SSF55931">
    <property type="entry name" value="Glutamine synthetase/guanido kinase"/>
    <property type="match status" value="1"/>
</dbReference>
<dbReference type="EMBL" id="JENJ01000029">
    <property type="protein sequence ID" value="KGM95955.1"/>
    <property type="molecule type" value="Genomic_DNA"/>
</dbReference>
<sequence>MNYEAIIGLEVHCELLTKTKAFCGCSTKFGAKPNTHVCPICLGLPGALPKLNKKVVEYGMKAGIALNCSINKLCRMDRKNYFYVDCPKNYQITQSEYPLCKDGYIEISLENGETKRISIERIHIEEDAGKLIHNSQGTFVDFNRAGVPLIEIVSNPDMRNPKEAVGYLTHLRSVLKAIEVSDCKMEEGSLRCDANISVREKGNNEFGVRCEIKNMNSFKALEKALNYEFKRQIEVLKVSGKIAQETRRWDEENNKTVVMRSKEDSNDYRYFPEGDLVSINISNDWIEEVKGSIGELPHEKEKRFIEQYEIPEYDAKIITSSLEMAEFFEKATKISKNAKAVSNWIMGDISRLLNKNNIKIEDIKFSPKDLGEFIKLIDKKIISNSIGKDVIEHMFLTGKSPKDIVEQKGLIQNNNKEEILNIVKKMLKDNPENVSEYKSGKTKLLGYFVGQVMKITKGKANPKIVNEIILKELNI</sequence>
<dbReference type="HAMAP" id="MF_00121">
    <property type="entry name" value="GatB"/>
    <property type="match status" value="1"/>
</dbReference>
<dbReference type="PANTHER" id="PTHR11659:SF0">
    <property type="entry name" value="GLUTAMYL-TRNA(GLN) AMIDOTRANSFERASE SUBUNIT B, MITOCHONDRIAL"/>
    <property type="match status" value="1"/>
</dbReference>
<dbReference type="InterPro" id="IPR004413">
    <property type="entry name" value="GatB"/>
</dbReference>
<evidence type="ECO:0000256" key="2">
    <source>
        <dbReference type="ARBA" id="ARBA00011123"/>
    </source>
</evidence>
<evidence type="ECO:0000256" key="5">
    <source>
        <dbReference type="ARBA" id="ARBA00022840"/>
    </source>
</evidence>
<dbReference type="InterPro" id="IPR042114">
    <property type="entry name" value="GatB_C_1"/>
</dbReference>
<dbReference type="InterPro" id="IPR018027">
    <property type="entry name" value="Asn/Gln_amidotransferase"/>
</dbReference>
<dbReference type="InterPro" id="IPR014746">
    <property type="entry name" value="Gln_synth/guanido_kin_cat_dom"/>
</dbReference>
<dbReference type="GO" id="GO:0050566">
    <property type="term" value="F:asparaginyl-tRNA synthase (glutamine-hydrolyzing) activity"/>
    <property type="evidence" value="ECO:0007669"/>
    <property type="project" value="RHEA"/>
</dbReference>
<dbReference type="NCBIfam" id="NF004014">
    <property type="entry name" value="PRK05477.1-4"/>
    <property type="match status" value="1"/>
</dbReference>
<dbReference type="GO" id="GO:0050567">
    <property type="term" value="F:glutaminyl-tRNA synthase (glutamine-hydrolyzing) activity"/>
    <property type="evidence" value="ECO:0007669"/>
    <property type="project" value="UniProtKB-UniRule"/>
</dbReference>
<dbReference type="PROSITE" id="PS01234">
    <property type="entry name" value="GATB"/>
    <property type="match status" value="1"/>
</dbReference>
<evidence type="ECO:0000313" key="12">
    <source>
        <dbReference type="EMBL" id="KGM95955.1"/>
    </source>
</evidence>